<accession>Q65QJ3</accession>
<dbReference type="Pfam" id="PF10012">
    <property type="entry name" value="DUF2255"/>
    <property type="match status" value="1"/>
</dbReference>
<keyword evidence="2" id="KW-1185">Reference proteome</keyword>
<evidence type="ECO:0000313" key="1">
    <source>
        <dbReference type="EMBL" id="AAU38767.1"/>
    </source>
</evidence>
<dbReference type="STRING" id="221988.MS2160"/>
<dbReference type="KEGG" id="msu:MS2160"/>
<proteinExistence type="predicted"/>
<evidence type="ECO:0000313" key="2">
    <source>
        <dbReference type="Proteomes" id="UP000000607"/>
    </source>
</evidence>
<dbReference type="InterPro" id="IPR016888">
    <property type="entry name" value="UCP028498"/>
</dbReference>
<evidence type="ECO:0008006" key="3">
    <source>
        <dbReference type="Google" id="ProtNLM"/>
    </source>
</evidence>
<name>Q65QJ3_MANSM</name>
<organism evidence="1 2">
    <name type="scientific">Mannheimia succiniciproducens (strain KCTC 0769BP / MBEL55E)</name>
    <dbReference type="NCBI Taxonomy" id="221988"/>
    <lineage>
        <taxon>Bacteria</taxon>
        <taxon>Pseudomonadati</taxon>
        <taxon>Pseudomonadota</taxon>
        <taxon>Gammaproteobacteria</taxon>
        <taxon>Pasteurellales</taxon>
        <taxon>Pasteurellaceae</taxon>
        <taxon>Basfia</taxon>
    </lineage>
</organism>
<dbReference type="RefSeq" id="WP_011201312.1">
    <property type="nucleotide sequence ID" value="NC_006300.1"/>
</dbReference>
<dbReference type="HOGENOM" id="CLU_133265_0_0_6"/>
<dbReference type="EMBL" id="AE016827">
    <property type="protein sequence ID" value="AAU38767.1"/>
    <property type="molecule type" value="Genomic_DNA"/>
</dbReference>
<gene>
    <name evidence="1" type="ordered locus">MS2160</name>
</gene>
<dbReference type="PIRSF" id="PIRSF028498">
    <property type="entry name" value="UCP028498"/>
    <property type="match status" value="1"/>
</dbReference>
<dbReference type="eggNOG" id="COG4334">
    <property type="taxonomic scope" value="Bacteria"/>
</dbReference>
<reference evidence="1 2" key="1">
    <citation type="journal article" date="2004" name="Nat. Biotechnol.">
        <title>The genome sequence of the capnophilic rumen bacterium Mannheimia succiniciproducens.</title>
        <authorList>
            <person name="Hong S.H."/>
            <person name="Kim J.S."/>
            <person name="Lee S.Y."/>
            <person name="In Y.H."/>
            <person name="Choi S.S."/>
            <person name="Rih J.-K."/>
            <person name="Kim C.H."/>
            <person name="Jeong H."/>
            <person name="Hur C.G."/>
            <person name="Kim J.J."/>
        </authorList>
    </citation>
    <scope>NUCLEOTIDE SEQUENCE [LARGE SCALE GENOMIC DNA]</scope>
    <source>
        <strain evidence="2">KCTC 0769BP / MBEL55E</strain>
    </source>
</reference>
<protein>
    <recommendedName>
        <fullName evidence="3">DUF2255 domain-containing protein</fullName>
    </recommendedName>
</protein>
<dbReference type="Proteomes" id="UP000000607">
    <property type="component" value="Chromosome"/>
</dbReference>
<dbReference type="AlphaFoldDB" id="Q65QJ3"/>
<sequence length="138" mass="15674">MAKPTALLKQTKQEKKMWDSNTLKQICQADDLKIAPFHPDMTSTGTPTWIWEVAVDGRLFVRAYYGTNSRWYQSALAQKAGKIHAIDQVFEVKFEPIKDEALNQKIDDAYRTKYSSSRYMSHMISAGSRAATVEVIPA</sequence>